<dbReference type="PANTHER" id="PTHR13318">
    <property type="entry name" value="PARTNER OF PAIRED, ISOFORM B-RELATED"/>
    <property type="match status" value="1"/>
</dbReference>
<sequence length="582" mass="65205">MELPRECWELIFSFLDHHRHLDPLSLSCKQFLSISDSLLSSLSLTTPSAVPFLPSLLARFRNLRSLDLSSFPGSPDPVLLQVSRSCPNLRRLDLSNQPRLPVDSLAQIGERIKGLEALVLSRLHFLQNHDLFVVARLFPFLQELDVSYPQHLGRASDEGVSFLSQRLKGLRRVDISGNHFVSDQSLVHLATHCALLREVAVKDCTFVTPRGIDFLMSNSPDLVSLSVSIGISLTYDMWNQTFPKARALSSLDVSHSYLSDGLLSLLAEANLTLRTVSLSYSGGFTFDGISLLLSKNRSVESLDLERVYFLSDQHMSELCKFLGNLTFINLSLCSKVGNSTFYNLVRSCTLLREIRMERTGLGNADFMGSDTQFINSKVRSLHLARNYNLCDEWCIRELVRACPELQFLDVSHCPVITGAGVSTVLEKCPEIMYLDISDCNSICNLVVGSDSPRLEVLRANGLVLHNQALATIGRRCSRLMVLDLQRCFNLTDEGVKEVTGHCKALREINLRHCKGVSVHIVPWLVFSRPSLRKITPPNGLKLSENQRNLFLRHGCLVYDGCFVGNELLPTPEENQIREQTST</sequence>
<dbReference type="InterPro" id="IPR032675">
    <property type="entry name" value="LRR_dom_sf"/>
</dbReference>
<dbReference type="SUPFAM" id="SSF52047">
    <property type="entry name" value="RNI-like"/>
    <property type="match status" value="2"/>
</dbReference>
<proteinExistence type="predicted"/>
<comment type="caution">
    <text evidence="1">The sequence shown here is derived from an EMBL/GenBank/DDBJ whole genome shotgun (WGS) entry which is preliminary data.</text>
</comment>
<dbReference type="SMART" id="SM00367">
    <property type="entry name" value="LRR_CC"/>
    <property type="match status" value="9"/>
</dbReference>
<dbReference type="PANTHER" id="PTHR13318:SF106">
    <property type="entry name" value="F-BOX_LRR-REPEAT PROTEIN 2"/>
    <property type="match status" value="1"/>
</dbReference>
<organism evidence="1 2">
    <name type="scientific">Punica granatum</name>
    <name type="common">Pomegranate</name>
    <dbReference type="NCBI Taxonomy" id="22663"/>
    <lineage>
        <taxon>Eukaryota</taxon>
        <taxon>Viridiplantae</taxon>
        <taxon>Streptophyta</taxon>
        <taxon>Embryophyta</taxon>
        <taxon>Tracheophyta</taxon>
        <taxon>Spermatophyta</taxon>
        <taxon>Magnoliopsida</taxon>
        <taxon>eudicotyledons</taxon>
        <taxon>Gunneridae</taxon>
        <taxon>Pentapetalae</taxon>
        <taxon>rosids</taxon>
        <taxon>malvids</taxon>
        <taxon>Myrtales</taxon>
        <taxon>Lythraceae</taxon>
        <taxon>Punica</taxon>
    </lineage>
</organism>
<protein>
    <submittedName>
        <fullName evidence="1">Uncharacterized protein</fullName>
    </submittedName>
</protein>
<dbReference type="Gene3D" id="3.80.10.10">
    <property type="entry name" value="Ribonuclease Inhibitor"/>
    <property type="match status" value="3"/>
</dbReference>
<dbReference type="Proteomes" id="UP000233551">
    <property type="component" value="Unassembled WGS sequence"/>
</dbReference>
<dbReference type="OrthoDB" id="6066220at2759"/>
<dbReference type="Pfam" id="PF13516">
    <property type="entry name" value="LRR_6"/>
    <property type="match status" value="1"/>
</dbReference>
<dbReference type="GeneID" id="116199705"/>
<dbReference type="AlphaFoldDB" id="A0A2I0HIN0"/>
<keyword evidence="2" id="KW-1185">Reference proteome</keyword>
<dbReference type="InterPro" id="IPR001611">
    <property type="entry name" value="Leu-rich_rpt"/>
</dbReference>
<evidence type="ECO:0000313" key="2">
    <source>
        <dbReference type="Proteomes" id="UP000233551"/>
    </source>
</evidence>
<dbReference type="GO" id="GO:0031146">
    <property type="term" value="P:SCF-dependent proteasomal ubiquitin-dependent protein catabolic process"/>
    <property type="evidence" value="ECO:0007669"/>
    <property type="project" value="TreeGrafter"/>
</dbReference>
<dbReference type="InterPro" id="IPR006553">
    <property type="entry name" value="Leu-rich_rpt_Cys-con_subtyp"/>
</dbReference>
<accession>A0A2I0HIN0</accession>
<dbReference type="STRING" id="22663.A0A2I0HIN0"/>
<dbReference type="GO" id="GO:0019005">
    <property type="term" value="C:SCF ubiquitin ligase complex"/>
    <property type="evidence" value="ECO:0007669"/>
    <property type="project" value="TreeGrafter"/>
</dbReference>
<gene>
    <name evidence="1" type="ORF">CRG98_048043</name>
</gene>
<name>A0A2I0HIN0_PUNGR</name>
<dbReference type="EMBL" id="PGOL01008623">
    <property type="protein sequence ID" value="PKI31559.1"/>
    <property type="molecule type" value="Genomic_DNA"/>
</dbReference>
<reference evidence="1 2" key="1">
    <citation type="submission" date="2017-11" db="EMBL/GenBank/DDBJ databases">
        <title>De-novo sequencing of pomegranate (Punica granatum L.) genome.</title>
        <authorList>
            <person name="Akparov Z."/>
            <person name="Amiraslanov A."/>
            <person name="Hajiyeva S."/>
            <person name="Abbasov M."/>
            <person name="Kaur K."/>
            <person name="Hamwieh A."/>
            <person name="Solovyev V."/>
            <person name="Salamov A."/>
            <person name="Braich B."/>
            <person name="Kosarev P."/>
            <person name="Mahmoud A."/>
            <person name="Hajiyev E."/>
            <person name="Babayeva S."/>
            <person name="Izzatullayeva V."/>
            <person name="Mammadov A."/>
            <person name="Mammadov A."/>
            <person name="Sharifova S."/>
            <person name="Ojaghi J."/>
            <person name="Eynullazada K."/>
            <person name="Bayramov B."/>
            <person name="Abdulazimova A."/>
            <person name="Shahmuradov I."/>
        </authorList>
    </citation>
    <scope>NUCLEOTIDE SEQUENCE [LARGE SCALE GENOMIC DNA]</scope>
    <source>
        <strain evidence="2">cv. AG2017</strain>
        <tissue evidence="1">Leaf</tissue>
    </source>
</reference>
<evidence type="ECO:0000313" key="1">
    <source>
        <dbReference type="EMBL" id="PKI31559.1"/>
    </source>
</evidence>